<dbReference type="EMBL" id="UINC01052546">
    <property type="protein sequence ID" value="SVB67999.1"/>
    <property type="molecule type" value="Genomic_DNA"/>
</dbReference>
<protein>
    <recommendedName>
        <fullName evidence="2">Branched-chain-amino-acid aminotransferase</fullName>
    </recommendedName>
</protein>
<reference evidence="1" key="1">
    <citation type="submission" date="2018-05" db="EMBL/GenBank/DDBJ databases">
        <authorList>
            <person name="Lanie J.A."/>
            <person name="Ng W.-L."/>
            <person name="Kazmierczak K.M."/>
            <person name="Andrzejewski T.M."/>
            <person name="Davidsen T.M."/>
            <person name="Wayne K.J."/>
            <person name="Tettelin H."/>
            <person name="Glass J.I."/>
            <person name="Rusch D."/>
            <person name="Podicherti R."/>
            <person name="Tsui H.-C.T."/>
            <person name="Winkler M.E."/>
        </authorList>
    </citation>
    <scope>NUCLEOTIDE SEQUENCE</scope>
</reference>
<dbReference type="InterPro" id="IPR043132">
    <property type="entry name" value="BCAT-like_C"/>
</dbReference>
<dbReference type="InterPro" id="IPR036038">
    <property type="entry name" value="Aminotransferase-like"/>
</dbReference>
<evidence type="ECO:0008006" key="2">
    <source>
        <dbReference type="Google" id="ProtNLM"/>
    </source>
</evidence>
<sequence length="219" mass="25997">MRIVGKSAKILLYKSHIDNLINSLKIYKIYKKNLKKNITNLIKVNLKKNKNYDHLLRVALNNKIISISLRKRPIPKSNFKLKLVNYKRVDAKYKNLKYKKILKILSKLDTTKFDIALYKNKKMLESGTSNILFVKNKKIYSPKRDIYKGVTFKFFYKKVQIYSKDIFLKNLGNYDEIILIGSGKGVVSVSEIENTSWKRKSFKIYDRLFKIYNNRIFYS</sequence>
<dbReference type="GO" id="GO:0003824">
    <property type="term" value="F:catalytic activity"/>
    <property type="evidence" value="ECO:0007669"/>
    <property type="project" value="InterPro"/>
</dbReference>
<evidence type="ECO:0000313" key="1">
    <source>
        <dbReference type="EMBL" id="SVB67999.1"/>
    </source>
</evidence>
<proteinExistence type="predicted"/>
<dbReference type="InterPro" id="IPR001544">
    <property type="entry name" value="Aminotrans_IV"/>
</dbReference>
<dbReference type="AlphaFoldDB" id="A0A382FZF8"/>
<organism evidence="1">
    <name type="scientific">marine metagenome</name>
    <dbReference type="NCBI Taxonomy" id="408172"/>
    <lineage>
        <taxon>unclassified sequences</taxon>
        <taxon>metagenomes</taxon>
        <taxon>ecological metagenomes</taxon>
    </lineage>
</organism>
<dbReference type="Gene3D" id="3.20.10.10">
    <property type="entry name" value="D-amino Acid Aminotransferase, subunit A, domain 2"/>
    <property type="match status" value="1"/>
</dbReference>
<name>A0A382FZF8_9ZZZZ</name>
<accession>A0A382FZF8</accession>
<dbReference type="SUPFAM" id="SSF56752">
    <property type="entry name" value="D-aminoacid aminotransferase-like PLP-dependent enzymes"/>
    <property type="match status" value="1"/>
</dbReference>
<dbReference type="Pfam" id="PF01063">
    <property type="entry name" value="Aminotran_4"/>
    <property type="match status" value="1"/>
</dbReference>
<gene>
    <name evidence="1" type="ORF">METZ01_LOCUS220853</name>
</gene>